<feature type="domain" description="AB hydrolase-1" evidence="2">
    <location>
        <begin position="22"/>
        <end position="259"/>
    </location>
</feature>
<dbReference type="Proteomes" id="UP000540989">
    <property type="component" value="Unassembled WGS sequence"/>
</dbReference>
<dbReference type="InterPro" id="IPR029058">
    <property type="entry name" value="AB_hydrolase_fold"/>
</dbReference>
<keyword evidence="3" id="KW-0560">Oxidoreductase</keyword>
<evidence type="ECO:0000259" key="2">
    <source>
        <dbReference type="Pfam" id="PF00561"/>
    </source>
</evidence>
<dbReference type="PANTHER" id="PTHR43433">
    <property type="entry name" value="HYDROLASE, ALPHA/BETA FOLD FAMILY PROTEIN"/>
    <property type="match status" value="1"/>
</dbReference>
<dbReference type="EC" id="1.11.1.10" evidence="3"/>
<dbReference type="GO" id="GO:0016691">
    <property type="term" value="F:chloride peroxidase activity"/>
    <property type="evidence" value="ECO:0007669"/>
    <property type="project" value="UniProtKB-EC"/>
</dbReference>
<evidence type="ECO:0000256" key="1">
    <source>
        <dbReference type="ARBA" id="ARBA00038128"/>
    </source>
</evidence>
<dbReference type="Gene3D" id="3.40.50.1820">
    <property type="entry name" value="alpha/beta hydrolase"/>
    <property type="match status" value="1"/>
</dbReference>
<organism evidence="3 4">
    <name type="scientific">Granulicella aggregans</name>
    <dbReference type="NCBI Taxonomy" id="474949"/>
    <lineage>
        <taxon>Bacteria</taxon>
        <taxon>Pseudomonadati</taxon>
        <taxon>Acidobacteriota</taxon>
        <taxon>Terriglobia</taxon>
        <taxon>Terriglobales</taxon>
        <taxon>Acidobacteriaceae</taxon>
        <taxon>Granulicella</taxon>
    </lineage>
</organism>
<evidence type="ECO:0000313" key="3">
    <source>
        <dbReference type="EMBL" id="MBB5060912.1"/>
    </source>
</evidence>
<comment type="similarity">
    <text evidence="1">Belongs to the AB hydrolase superfamily. Bacterial non-heme haloperoxidase / perhydrolase family.</text>
</comment>
<keyword evidence="3" id="KW-0575">Peroxidase</keyword>
<comment type="caution">
    <text evidence="3">The sequence shown here is derived from an EMBL/GenBank/DDBJ whole genome shotgun (WGS) entry which is preliminary data.</text>
</comment>
<dbReference type="PRINTS" id="PR00412">
    <property type="entry name" value="EPOXHYDRLASE"/>
</dbReference>
<dbReference type="RefSeq" id="WP_184223498.1">
    <property type="nucleotide sequence ID" value="NZ_JACHIP010000022.1"/>
</dbReference>
<dbReference type="PANTHER" id="PTHR43433:SF3">
    <property type="entry name" value="NON-HEME CHLOROPEROXIDASE"/>
    <property type="match status" value="1"/>
</dbReference>
<dbReference type="PRINTS" id="PR00111">
    <property type="entry name" value="ABHYDROLASE"/>
</dbReference>
<dbReference type="AlphaFoldDB" id="A0A7W7ZJG9"/>
<keyword evidence="4" id="KW-1185">Reference proteome</keyword>
<evidence type="ECO:0000313" key="4">
    <source>
        <dbReference type="Proteomes" id="UP000540989"/>
    </source>
</evidence>
<accession>A0A7W7ZJG9</accession>
<dbReference type="Pfam" id="PF00561">
    <property type="entry name" value="Abhydrolase_1"/>
    <property type="match status" value="1"/>
</dbReference>
<dbReference type="InterPro" id="IPR000073">
    <property type="entry name" value="AB_hydrolase_1"/>
</dbReference>
<sequence length="273" mass="29716">MDTITTKDGTKIYFKDWGTGEPVVFSHGWPLSSDAWDAQMLYLGQQGYRVIAHDRRGHGRSGQSWGGNNLDTYADDLAELIEALDLRNISLVGHSTGGGEVTRYVGRHGNKRLSKLVLIGAIPPVMLQSEKNPGGLPLSVFDGLRAGVVADRSQFMKDLSLPFYGYNKPDAKVSQGVRDSFWLQAMQASVVGTCECIKAFSETDLTEDLKKIEVPTLILHGDQDQIVPIADSSLLSSKIVKNATLKVYPGAPHGMSVTHADEVNADLLAFLQS</sequence>
<dbReference type="InterPro" id="IPR050471">
    <property type="entry name" value="AB_hydrolase"/>
</dbReference>
<name>A0A7W7ZJG9_9BACT</name>
<reference evidence="3 4" key="1">
    <citation type="submission" date="2020-08" db="EMBL/GenBank/DDBJ databases">
        <title>Genomic Encyclopedia of Type Strains, Phase IV (KMG-V): Genome sequencing to study the core and pangenomes of soil and plant-associated prokaryotes.</title>
        <authorList>
            <person name="Whitman W."/>
        </authorList>
    </citation>
    <scope>NUCLEOTIDE SEQUENCE [LARGE SCALE GENOMIC DNA]</scope>
    <source>
        <strain evidence="3 4">M8UP14</strain>
    </source>
</reference>
<dbReference type="EMBL" id="JACHIP010000022">
    <property type="protein sequence ID" value="MBB5060912.1"/>
    <property type="molecule type" value="Genomic_DNA"/>
</dbReference>
<dbReference type="SUPFAM" id="SSF53474">
    <property type="entry name" value="alpha/beta-Hydrolases"/>
    <property type="match status" value="1"/>
</dbReference>
<dbReference type="FunFam" id="3.40.50.1820:FF:000205">
    <property type="entry name" value="Non-haem bromoperoxidase BPO-A2"/>
    <property type="match status" value="1"/>
</dbReference>
<gene>
    <name evidence="3" type="ORF">HDF16_005648</name>
</gene>
<proteinExistence type="inferred from homology"/>
<dbReference type="InterPro" id="IPR000639">
    <property type="entry name" value="Epox_hydrolase-like"/>
</dbReference>
<protein>
    <submittedName>
        <fullName evidence="3">Non-heme chloroperoxidase</fullName>
        <ecNumber evidence="3">1.11.1.10</ecNumber>
    </submittedName>
</protein>